<dbReference type="GO" id="GO:0016787">
    <property type="term" value="F:hydrolase activity"/>
    <property type="evidence" value="ECO:0007669"/>
    <property type="project" value="UniProtKB-KW"/>
</dbReference>
<dbReference type="STRING" id="1122189.SAMN02745165_02561"/>
<evidence type="ECO:0000313" key="4">
    <source>
        <dbReference type="Proteomes" id="UP000184171"/>
    </source>
</evidence>
<dbReference type="Gene3D" id="3.40.1550.10">
    <property type="entry name" value="CheC-like"/>
    <property type="match status" value="1"/>
</dbReference>
<organism evidence="3 4">
    <name type="scientific">Malonomonas rubra DSM 5091</name>
    <dbReference type="NCBI Taxonomy" id="1122189"/>
    <lineage>
        <taxon>Bacteria</taxon>
        <taxon>Pseudomonadati</taxon>
        <taxon>Thermodesulfobacteriota</taxon>
        <taxon>Desulfuromonadia</taxon>
        <taxon>Desulfuromonadales</taxon>
        <taxon>Geopsychrobacteraceae</taxon>
        <taxon>Malonomonas</taxon>
    </lineage>
</organism>
<dbReference type="OrthoDB" id="9812187at2"/>
<dbReference type="AlphaFoldDB" id="A0A1M6JXY7"/>
<reference evidence="3 4" key="1">
    <citation type="submission" date="2016-11" db="EMBL/GenBank/DDBJ databases">
        <authorList>
            <person name="Jaros S."/>
            <person name="Januszkiewicz K."/>
            <person name="Wedrychowicz H."/>
        </authorList>
    </citation>
    <scope>NUCLEOTIDE SEQUENCE [LARGE SCALE GENOMIC DNA]</scope>
    <source>
        <strain evidence="3 4">DSM 5091</strain>
    </source>
</reference>
<keyword evidence="4" id="KW-1185">Reference proteome</keyword>
<name>A0A1M6JXY7_MALRU</name>
<dbReference type="PANTHER" id="PTHR43693:SF1">
    <property type="entry name" value="PROTEIN PHOSPHATASE CHEZ"/>
    <property type="match status" value="1"/>
</dbReference>
<dbReference type="Proteomes" id="UP000184171">
    <property type="component" value="Unassembled WGS sequence"/>
</dbReference>
<keyword evidence="2" id="KW-0378">Hydrolase</keyword>
<gene>
    <name evidence="3" type="ORF">SAMN02745165_02561</name>
</gene>
<keyword evidence="1" id="KW-0145">Chemotaxis</keyword>
<sequence length="193" mass="20907">MGKELQKVKLRQMTQKGLDQAAAMLSRLLRQQIQIEVSGSWSRDCGCLGDADSVWLGVYMGVCGELQGGLLLVLSEKRARSMAQQLLGMPVGAALTEEPACSTLREVGNIVASAFLASIDDQLGLRALPEPPQLHVAQLDRLLEQHRTQQKDACLAVRTDLVGAETGPVEGAIFLLPEQASLDLLYQRIDQAS</sequence>
<evidence type="ECO:0000256" key="2">
    <source>
        <dbReference type="ARBA" id="ARBA00022801"/>
    </source>
</evidence>
<proteinExistence type="predicted"/>
<dbReference type="EMBL" id="FQZT01000009">
    <property type="protein sequence ID" value="SHJ51569.1"/>
    <property type="molecule type" value="Genomic_DNA"/>
</dbReference>
<dbReference type="InterPro" id="IPR028976">
    <property type="entry name" value="CheC-like_sf"/>
</dbReference>
<dbReference type="InterPro" id="IPR050992">
    <property type="entry name" value="CheZ_family_phosphatases"/>
</dbReference>
<evidence type="ECO:0000256" key="1">
    <source>
        <dbReference type="ARBA" id="ARBA00022500"/>
    </source>
</evidence>
<dbReference type="PANTHER" id="PTHR43693">
    <property type="entry name" value="PROTEIN PHOSPHATASE CHEZ"/>
    <property type="match status" value="1"/>
</dbReference>
<dbReference type="CDD" id="cd17905">
    <property type="entry name" value="CheC-like"/>
    <property type="match status" value="1"/>
</dbReference>
<protein>
    <submittedName>
        <fullName evidence="3">Chemotaxis protein CheC</fullName>
    </submittedName>
</protein>
<evidence type="ECO:0000313" key="3">
    <source>
        <dbReference type="EMBL" id="SHJ51569.1"/>
    </source>
</evidence>
<accession>A0A1M6JXY7</accession>
<dbReference type="RefSeq" id="WP_072909127.1">
    <property type="nucleotide sequence ID" value="NZ_FQZT01000009.1"/>
</dbReference>
<dbReference type="SUPFAM" id="SSF103039">
    <property type="entry name" value="CheC-like"/>
    <property type="match status" value="1"/>
</dbReference>
<dbReference type="GO" id="GO:0006935">
    <property type="term" value="P:chemotaxis"/>
    <property type="evidence" value="ECO:0007669"/>
    <property type="project" value="UniProtKB-KW"/>
</dbReference>